<organism evidence="2 3">
    <name type="scientific">Agaribacillus aureus</name>
    <dbReference type="NCBI Taxonomy" id="3051825"/>
    <lineage>
        <taxon>Bacteria</taxon>
        <taxon>Pseudomonadati</taxon>
        <taxon>Bacteroidota</taxon>
        <taxon>Cytophagia</taxon>
        <taxon>Cytophagales</taxon>
        <taxon>Splendidivirgaceae</taxon>
        <taxon>Agaribacillus</taxon>
    </lineage>
</organism>
<feature type="binding site" evidence="1">
    <location>
        <begin position="40"/>
        <end position="44"/>
    </location>
    <ligand>
        <name>substrate</name>
    </ligand>
</feature>
<dbReference type="EC" id="1.13.11.11" evidence="1"/>
<proteinExistence type="inferred from homology"/>
<comment type="caution">
    <text evidence="2">The sequence shown here is derived from an EMBL/GenBank/DDBJ whole genome shotgun (WGS) entry which is preliminary data.</text>
</comment>
<evidence type="ECO:0000313" key="2">
    <source>
        <dbReference type="EMBL" id="MDN5212744.1"/>
    </source>
</evidence>
<comment type="similarity">
    <text evidence="1">Belongs to the tryptophan 2,3-dioxygenase family.</text>
</comment>
<reference evidence="2" key="1">
    <citation type="submission" date="2023-06" db="EMBL/GenBank/DDBJ databases">
        <title>Genomic of Agaribacillus aureum.</title>
        <authorList>
            <person name="Wang G."/>
        </authorList>
    </citation>
    <scope>NUCLEOTIDE SEQUENCE</scope>
    <source>
        <strain evidence="2">BMA12</strain>
    </source>
</reference>
<keyword evidence="1" id="KW-0349">Heme</keyword>
<dbReference type="SUPFAM" id="SSF140959">
    <property type="entry name" value="Indolic compounds 2,3-dioxygenase-like"/>
    <property type="match status" value="1"/>
</dbReference>
<dbReference type="PANTHER" id="PTHR10138">
    <property type="entry name" value="TRYPTOPHAN 2,3-DIOXYGENASE"/>
    <property type="match status" value="1"/>
</dbReference>
<comment type="catalytic activity">
    <reaction evidence="1">
        <text>L-tryptophan + O2 = N-formyl-L-kynurenine</text>
        <dbReference type="Rhea" id="RHEA:24536"/>
        <dbReference type="ChEBI" id="CHEBI:15379"/>
        <dbReference type="ChEBI" id="CHEBI:57912"/>
        <dbReference type="ChEBI" id="CHEBI:58629"/>
        <dbReference type="EC" id="1.13.11.11"/>
    </reaction>
</comment>
<protein>
    <recommendedName>
        <fullName evidence="1">Tryptophan 2,3-dioxygenase</fullName>
        <shortName evidence="1">TDO</shortName>
        <ecNumber evidence="1">1.13.11.11</ecNumber>
    </recommendedName>
    <alternativeName>
        <fullName evidence="1">Tryptamin 2,3-dioxygenase</fullName>
    </alternativeName>
    <alternativeName>
        <fullName evidence="1">Tryptophan oxygenase</fullName>
        <shortName evidence="1">TO</shortName>
        <shortName evidence="1">TRPO</shortName>
    </alternativeName>
    <alternativeName>
        <fullName evidence="1">Tryptophan pyrrolase</fullName>
    </alternativeName>
    <alternativeName>
        <fullName evidence="1">Tryptophanase</fullName>
    </alternativeName>
</protein>
<keyword evidence="1" id="KW-0479">Metal-binding</keyword>
<comment type="cofactor">
    <cofactor evidence="1">
        <name>heme</name>
        <dbReference type="ChEBI" id="CHEBI:30413"/>
    </cofactor>
    <text evidence="1">Binds 1 heme group per subunit.</text>
</comment>
<sequence>MSKKYSTIHYHSYLKLDKILEAQQLRSVELGEPAHEEMLFIIIHQAYELWFKQIIHELQSILKMFREDSVDERNIGTAVARLGRISEILKLAVQQIRIMETMTPLDFLDFRGYLFPASGFQSFQFRMVEAMLGLSEQDRLTYSSGHYASVFPEDQQQVLADIYRSGTLFDAVESWLERTPFINYGEFDFLKQYEQAVRQMIEKEQEAIKVSVYLTEKEKIMRLAMLGNTDTYFQSVLSKDAHAALKANGKLRLSYDATVAALFINLYRDEPILHLPFRLLVNLMDIDELLTSWRQRHAQMVLRMLGRKMGTGGSSGHEYLQATAAKHHIFTDLHSVSTLLIPRSALPALPESLTKQLSFYFTQN</sequence>
<keyword evidence="3" id="KW-1185">Reference proteome</keyword>
<keyword evidence="1" id="KW-0223">Dioxygenase</keyword>
<gene>
    <name evidence="1" type="primary">kynA</name>
    <name evidence="2" type="ORF">QQ020_11830</name>
</gene>
<keyword evidence="1" id="KW-0823">Tryptophan catabolism</keyword>
<name>A0ABT8L4U6_9BACT</name>
<dbReference type="Pfam" id="PF03301">
    <property type="entry name" value="Trp_dioxygenase"/>
    <property type="match status" value="1"/>
</dbReference>
<dbReference type="EMBL" id="JAUJEB010000001">
    <property type="protein sequence ID" value="MDN5212744.1"/>
    <property type="molecule type" value="Genomic_DNA"/>
</dbReference>
<evidence type="ECO:0000256" key="1">
    <source>
        <dbReference type="HAMAP-Rule" id="MF_01972"/>
    </source>
</evidence>
<keyword evidence="1" id="KW-0560">Oxidoreductase</keyword>
<dbReference type="InterPro" id="IPR037217">
    <property type="entry name" value="Trp/Indoleamine_2_3_dOase-like"/>
</dbReference>
<accession>A0ABT8L4U6</accession>
<comment type="caution">
    <text evidence="1">Lacks conserved residue(s) required for the propagation of feature annotation.</text>
</comment>
<feature type="binding site" evidence="1">
    <location>
        <position position="111"/>
    </location>
    <ligand>
        <name>substrate</name>
    </ligand>
</feature>
<dbReference type="Gene3D" id="1.10.287.3810">
    <property type="match status" value="1"/>
</dbReference>
<dbReference type="Proteomes" id="UP001172083">
    <property type="component" value="Unassembled WGS sequence"/>
</dbReference>
<feature type="binding site" description="axial binding residue" evidence="1">
    <location>
        <position position="297"/>
    </location>
    <ligand>
        <name>heme</name>
        <dbReference type="ChEBI" id="CHEBI:30413"/>
    </ligand>
    <ligandPart>
        <name>Fe</name>
        <dbReference type="ChEBI" id="CHEBI:18248"/>
    </ligandPart>
</feature>
<dbReference type="InterPro" id="IPR004981">
    <property type="entry name" value="Trp_2_3_dOase"/>
</dbReference>
<dbReference type="PANTHER" id="PTHR10138:SF0">
    <property type="entry name" value="TRYPTOPHAN 2,3-DIOXYGENASE"/>
    <property type="match status" value="1"/>
</dbReference>
<dbReference type="HAMAP" id="MF_01972">
    <property type="entry name" value="T23O"/>
    <property type="match status" value="1"/>
</dbReference>
<comment type="function">
    <text evidence="1">Heme-dependent dioxygenase that catalyzes the oxidative cleavage of the L-tryptophan (L-Trp) pyrrole ring and converts L-tryptophan to N-formyl-L-kynurenine. Catalyzes the oxidative cleavage of the indole moiety.</text>
</comment>
<feature type="binding site" evidence="1">
    <location>
        <position position="311"/>
    </location>
    <ligand>
        <name>substrate</name>
    </ligand>
</feature>
<keyword evidence="1" id="KW-0408">Iron</keyword>
<comment type="pathway">
    <text evidence="1">Amino-acid degradation; L-tryptophan degradation via kynurenine pathway; L-kynurenine from L-tryptophan: step 1/2.</text>
</comment>
<dbReference type="Gene3D" id="1.20.58.480">
    <property type="match status" value="1"/>
</dbReference>
<evidence type="ECO:0000313" key="3">
    <source>
        <dbReference type="Proteomes" id="UP001172083"/>
    </source>
</evidence>
<dbReference type="RefSeq" id="WP_346758061.1">
    <property type="nucleotide sequence ID" value="NZ_JAUJEB010000001.1"/>
</dbReference>
<comment type="subunit">
    <text evidence="1">Homotetramer.</text>
</comment>